<evidence type="ECO:0000256" key="4">
    <source>
        <dbReference type="ARBA" id="ARBA00022481"/>
    </source>
</evidence>
<dbReference type="Pfam" id="PF12019">
    <property type="entry name" value="GspH"/>
    <property type="match status" value="1"/>
</dbReference>
<dbReference type="KEGG" id="aant:HUK68_14315"/>
<dbReference type="AlphaFoldDB" id="A0A6N1X7V8"/>
<organism evidence="13 14">
    <name type="scientific">Comamonas antarctica</name>
    <dbReference type="NCBI Taxonomy" id="2743470"/>
    <lineage>
        <taxon>Bacteria</taxon>
        <taxon>Pseudomonadati</taxon>
        <taxon>Pseudomonadota</taxon>
        <taxon>Betaproteobacteria</taxon>
        <taxon>Burkholderiales</taxon>
        <taxon>Comamonadaceae</taxon>
        <taxon>Comamonas</taxon>
    </lineage>
</organism>
<dbReference type="Pfam" id="PF07963">
    <property type="entry name" value="N_methyl"/>
    <property type="match status" value="1"/>
</dbReference>
<proteinExistence type="inferred from homology"/>
<accession>A0A6N1X7V8</accession>
<dbReference type="Proteomes" id="UP000509579">
    <property type="component" value="Chromosome"/>
</dbReference>
<keyword evidence="14" id="KW-1185">Reference proteome</keyword>
<sequence>MKLRSSRFADLGTQRASGLTLVEVLVTLAIVALLMTLAVPSFKPMLDRWRVKQSVGALTDTIRLARSEAIKRGGNVVIQKLPNDTDGCTLAAAAGEWGCGWRVFVDSDGSGSYTTGDVILQTAQVPGGIQVRHVVSVAAIGVDRWGKMDGLNAKSFTIFPAPDGTASPATRTLCISAGGRIHDEEGATCPG</sequence>
<feature type="transmembrane region" description="Helical" evidence="11">
    <location>
        <begin position="20"/>
        <end position="42"/>
    </location>
</feature>
<evidence type="ECO:0000313" key="14">
    <source>
        <dbReference type="Proteomes" id="UP000509579"/>
    </source>
</evidence>
<dbReference type="RefSeq" id="WP_175504780.1">
    <property type="nucleotide sequence ID" value="NZ_CAURQT010000023.1"/>
</dbReference>
<evidence type="ECO:0000256" key="6">
    <source>
        <dbReference type="ARBA" id="ARBA00022692"/>
    </source>
</evidence>
<dbReference type="InterPro" id="IPR022346">
    <property type="entry name" value="T2SS_GspH"/>
</dbReference>
<keyword evidence="3" id="KW-1003">Cell membrane</keyword>
<dbReference type="InterPro" id="IPR012902">
    <property type="entry name" value="N_methyl_site"/>
</dbReference>
<evidence type="ECO:0000256" key="2">
    <source>
        <dbReference type="ARBA" id="ARBA00021549"/>
    </source>
</evidence>
<keyword evidence="7 11" id="KW-1133">Transmembrane helix</keyword>
<dbReference type="Gene3D" id="3.55.40.10">
    <property type="entry name" value="minor pseudopilin epsh domain"/>
    <property type="match status" value="1"/>
</dbReference>
<evidence type="ECO:0000256" key="8">
    <source>
        <dbReference type="ARBA" id="ARBA00023136"/>
    </source>
</evidence>
<dbReference type="PROSITE" id="PS00409">
    <property type="entry name" value="PROKAR_NTER_METHYL"/>
    <property type="match status" value="1"/>
</dbReference>
<dbReference type="GO" id="GO:0015628">
    <property type="term" value="P:protein secretion by the type II secretion system"/>
    <property type="evidence" value="ECO:0007669"/>
    <property type="project" value="InterPro"/>
</dbReference>
<evidence type="ECO:0000256" key="9">
    <source>
        <dbReference type="ARBA" id="ARBA00025772"/>
    </source>
</evidence>
<keyword evidence="5" id="KW-0997">Cell inner membrane</keyword>
<dbReference type="GO" id="GO:0015627">
    <property type="term" value="C:type II protein secretion system complex"/>
    <property type="evidence" value="ECO:0007669"/>
    <property type="project" value="InterPro"/>
</dbReference>
<evidence type="ECO:0000256" key="10">
    <source>
        <dbReference type="ARBA" id="ARBA00030775"/>
    </source>
</evidence>
<keyword evidence="6 11" id="KW-0812">Transmembrane</keyword>
<evidence type="ECO:0000256" key="11">
    <source>
        <dbReference type="SAM" id="Phobius"/>
    </source>
</evidence>
<evidence type="ECO:0000313" key="13">
    <source>
        <dbReference type="EMBL" id="QKV53975.1"/>
    </source>
</evidence>
<evidence type="ECO:0000256" key="1">
    <source>
        <dbReference type="ARBA" id="ARBA00004377"/>
    </source>
</evidence>
<dbReference type="InterPro" id="IPR045584">
    <property type="entry name" value="Pilin-like"/>
</dbReference>
<evidence type="ECO:0000256" key="3">
    <source>
        <dbReference type="ARBA" id="ARBA00022475"/>
    </source>
</evidence>
<protein>
    <recommendedName>
        <fullName evidence="2">Type II secretion system protein H</fullName>
    </recommendedName>
    <alternativeName>
        <fullName evidence="10">General secretion pathway protein H</fullName>
    </alternativeName>
</protein>
<dbReference type="EMBL" id="CP054840">
    <property type="protein sequence ID" value="QKV53975.1"/>
    <property type="molecule type" value="Genomic_DNA"/>
</dbReference>
<reference evidence="13 14" key="1">
    <citation type="submission" date="2020-06" db="EMBL/GenBank/DDBJ databases">
        <title>Acidovorax antarctica sp. nov., isolated from Corinth ice sheet soil, Antarctic Fields Peninsula.</title>
        <authorList>
            <person name="Xu Q."/>
            <person name="Peng F."/>
        </authorList>
    </citation>
    <scope>NUCLEOTIDE SEQUENCE [LARGE SCALE GENOMIC DNA]</scope>
    <source>
        <strain evidence="13 14">16-35-5</strain>
    </source>
</reference>
<name>A0A6N1X7V8_9BURK</name>
<comment type="similarity">
    <text evidence="9">Belongs to the GSP H family.</text>
</comment>
<comment type="subcellular location">
    <subcellularLocation>
        <location evidence="1">Cell inner membrane</location>
        <topology evidence="1">Single-pass membrane protein</topology>
    </subcellularLocation>
</comment>
<feature type="domain" description="General secretion pathway GspH" evidence="12">
    <location>
        <begin position="57"/>
        <end position="179"/>
    </location>
</feature>
<dbReference type="GO" id="GO:0005886">
    <property type="term" value="C:plasma membrane"/>
    <property type="evidence" value="ECO:0007669"/>
    <property type="project" value="UniProtKB-SubCell"/>
</dbReference>
<gene>
    <name evidence="13" type="ORF">HUK68_14315</name>
</gene>
<evidence type="ECO:0000256" key="7">
    <source>
        <dbReference type="ARBA" id="ARBA00022989"/>
    </source>
</evidence>
<keyword evidence="8 11" id="KW-0472">Membrane</keyword>
<evidence type="ECO:0000259" key="12">
    <source>
        <dbReference type="Pfam" id="PF12019"/>
    </source>
</evidence>
<dbReference type="NCBIfam" id="TIGR02532">
    <property type="entry name" value="IV_pilin_GFxxxE"/>
    <property type="match status" value="1"/>
</dbReference>
<keyword evidence="4" id="KW-0488">Methylation</keyword>
<evidence type="ECO:0000256" key="5">
    <source>
        <dbReference type="ARBA" id="ARBA00022519"/>
    </source>
</evidence>
<dbReference type="SUPFAM" id="SSF54523">
    <property type="entry name" value="Pili subunits"/>
    <property type="match status" value="1"/>
</dbReference>